<dbReference type="InterPro" id="IPR013783">
    <property type="entry name" value="Ig-like_fold"/>
</dbReference>
<evidence type="ECO:0008006" key="4">
    <source>
        <dbReference type="Google" id="ProtNLM"/>
    </source>
</evidence>
<evidence type="ECO:0000313" key="3">
    <source>
        <dbReference type="Proteomes" id="UP001057134"/>
    </source>
</evidence>
<dbReference type="RefSeq" id="WP_249860783.1">
    <property type="nucleotide sequence ID" value="NZ_CP027059.1"/>
</dbReference>
<dbReference type="Gene3D" id="2.60.40.10">
    <property type="entry name" value="Immunoglobulins"/>
    <property type="match status" value="1"/>
</dbReference>
<dbReference type="Proteomes" id="UP001057134">
    <property type="component" value="Chromosome"/>
</dbReference>
<gene>
    <name evidence="2" type="ORF">SK3146_04395</name>
</gene>
<keyword evidence="1" id="KW-0732">Signal</keyword>
<protein>
    <recommendedName>
        <fullName evidence="4">Cadherin domain-containing protein</fullName>
    </recommendedName>
</protein>
<dbReference type="EMBL" id="CP027059">
    <property type="protein sequence ID" value="UQZ85112.1"/>
    <property type="molecule type" value="Genomic_DNA"/>
</dbReference>
<accession>A0ABY4RT23</accession>
<evidence type="ECO:0000256" key="1">
    <source>
        <dbReference type="SAM" id="SignalP"/>
    </source>
</evidence>
<feature type="chain" id="PRO_5045189113" description="Cadherin domain-containing protein" evidence="1">
    <location>
        <begin position="27"/>
        <end position="1060"/>
    </location>
</feature>
<proteinExistence type="predicted"/>
<sequence>MASKRSVQMAVAAALSALAVPSVVLASPPPSTAAAVLYPIQDTVIAKNSEKIIDLSGMEAFKVNSSAGSVVEATYSPAVPNYIHLNGKEAGASTITITSGDQVVNRFKVHVLDAGSDNRIDIADVAGYMANYSGNVTGAGDVTTLLQGIEPFNAARYPVEPPVAVGSPGAFILQSGQNAPQTAAMSAYFSNPSGVPLSYSLHNVPEYLKASIDSATGLLTVRAEQPLSDTMTASFQVTAANPYGQSASADVIVKVLASEQPPIPQPPLVIGAPGPLTLVNGQAGDPQTVTMSTYFSDPTPLTYSLTGIPQYMDVAIDPVSGVLTLYGANFPDNADRTEYIWVQATNANGLGAAIRLELRVQASEQPPIPQPPQVTGTPGPLTVVNRQEGAAQTVTMSTYFSDPTPLTYSLTGIPQYMDVAIDPVSGVLTLYGANYPDNAERTEYLWILAMNANGYSSAIRLELRVQAVNPPVVIGTPDAVAWQMGVTERQTVSVAGYFKQDGESLTYAISGMPGFIDASIDGRSGELTITKVSPEERQPAAPAIRVMALDRFEQTAEVSIPIGIDYPVPIVREVPLDPVTLKDGEEQPQTVEMAAYFKTMTIERLSYSVVDAPSYVHAVIGEEDGRLTVTPEGSLHDYVGTAAYVQIRAANQYGNFVLLSIPLQVIEDPDSYPAPEVYDPPTPVEWVRDITQVQTLYVSDYFYDESELSYSIAAMPDYIEASINDKSGKLVISGIGEGADEPAVIQIRAVNSYGKSATLNISVRTIDSMTIEWPQSEEPPIRLELAVFFGDIEADSYEYAGQLEGAAVSPVIEEPNTAQAQLVLNESARDVSLKIRGTNTANGISKEFVIKFVTGYDAPVPDKQPETIEVTNGMAEEPYTIYLTNSYFNGQSLSYELLPDPNIAGDVNANIVNGNQLQIMGAYFPDNVRTSTVLHVKATNEHGKSTVLSFPVEVNPAPALEVIRTPDEVRFQDGINQSYPYLVWDYLSDRRASITIENGQELREKYGIRASFDGPLFIENEFPISNTEEVTLVIRIRATDWLGQSVLLEIPVIIVPNTSA</sequence>
<name>A0ABY4RT23_9BACL</name>
<reference evidence="2" key="1">
    <citation type="submission" date="2018-02" db="EMBL/GenBank/DDBJ databases">
        <authorList>
            <person name="Kim S.-K."/>
            <person name="Jung H.-I."/>
            <person name="Lee S.-W."/>
        </authorList>
    </citation>
    <scope>NUCLEOTIDE SEQUENCE</scope>
    <source>
        <strain evidence="2">SK3146</strain>
    </source>
</reference>
<reference evidence="2" key="2">
    <citation type="journal article" date="2021" name="J Anim Sci Technol">
        <title>Complete genome sequence of Paenibacillus konkukensis sp. nov. SK3146 as a potential probiotic strain.</title>
        <authorList>
            <person name="Jung H.I."/>
            <person name="Park S."/>
            <person name="Niu K.M."/>
            <person name="Lee S.W."/>
            <person name="Kothari D."/>
            <person name="Yi K.J."/>
            <person name="Kim S.K."/>
        </authorList>
    </citation>
    <scope>NUCLEOTIDE SEQUENCE</scope>
    <source>
        <strain evidence="2">SK3146</strain>
    </source>
</reference>
<evidence type="ECO:0000313" key="2">
    <source>
        <dbReference type="EMBL" id="UQZ85112.1"/>
    </source>
</evidence>
<organism evidence="2 3">
    <name type="scientific">Paenibacillus konkukensis</name>
    <dbReference type="NCBI Taxonomy" id="2020716"/>
    <lineage>
        <taxon>Bacteria</taxon>
        <taxon>Bacillati</taxon>
        <taxon>Bacillota</taxon>
        <taxon>Bacilli</taxon>
        <taxon>Bacillales</taxon>
        <taxon>Paenibacillaceae</taxon>
        <taxon>Paenibacillus</taxon>
    </lineage>
</organism>
<keyword evidence="3" id="KW-1185">Reference proteome</keyword>
<feature type="signal peptide" evidence="1">
    <location>
        <begin position="1"/>
        <end position="26"/>
    </location>
</feature>